<dbReference type="Pfam" id="PF01258">
    <property type="entry name" value="zf-dskA_traR"/>
    <property type="match status" value="1"/>
</dbReference>
<keyword evidence="3" id="KW-0862">Zinc</keyword>
<protein>
    <submittedName>
        <fullName evidence="7">DnaK suppressor protein</fullName>
    </submittedName>
    <submittedName>
        <fullName evidence="6">TraR/DksA C4-type zinc finger protein</fullName>
    </submittedName>
</protein>
<dbReference type="Proteomes" id="UP001155901">
    <property type="component" value="Unassembled WGS sequence"/>
</dbReference>
<dbReference type="GO" id="GO:0008270">
    <property type="term" value="F:zinc ion binding"/>
    <property type="evidence" value="ECO:0007669"/>
    <property type="project" value="UniProtKB-KW"/>
</dbReference>
<keyword evidence="1" id="KW-0479">Metal-binding</keyword>
<proteinExistence type="predicted"/>
<dbReference type="RefSeq" id="WP_217944035.1">
    <property type="nucleotide sequence ID" value="NZ_JAHTGR010000011.1"/>
</dbReference>
<evidence type="ECO:0000256" key="2">
    <source>
        <dbReference type="ARBA" id="ARBA00022771"/>
    </source>
</evidence>
<evidence type="ECO:0000256" key="1">
    <source>
        <dbReference type="ARBA" id="ARBA00022723"/>
    </source>
</evidence>
<accession>A0AA41HC16</accession>
<reference evidence="7" key="2">
    <citation type="submission" date="2022-03" db="EMBL/GenBank/DDBJ databases">
        <title>Genome Encyclopedia of Bacteria and Archaea VI: Functional Genomics of Type Strains.</title>
        <authorList>
            <person name="Whitman W."/>
        </authorList>
    </citation>
    <scope>NUCLEOTIDE SEQUENCE</scope>
    <source>
        <strain evidence="7">HSC-15S17</strain>
    </source>
</reference>
<feature type="zinc finger region" description="dksA C4-type" evidence="4">
    <location>
        <begin position="91"/>
        <end position="115"/>
    </location>
</feature>
<evidence type="ECO:0000313" key="7">
    <source>
        <dbReference type="EMBL" id="MCP2007719.1"/>
    </source>
</evidence>
<gene>
    <name evidence="6" type="ORF">KVP70_20555</name>
    <name evidence="7" type="ORF">L1274_001412</name>
</gene>
<evidence type="ECO:0000313" key="8">
    <source>
        <dbReference type="Proteomes" id="UP001155901"/>
    </source>
</evidence>
<dbReference type="PROSITE" id="PS51128">
    <property type="entry name" value="ZF_DKSA_2"/>
    <property type="match status" value="1"/>
</dbReference>
<dbReference type="PANTHER" id="PTHR33823:SF4">
    <property type="entry name" value="GENERAL STRESS PROTEIN 16O"/>
    <property type="match status" value="1"/>
</dbReference>
<evidence type="ECO:0000256" key="3">
    <source>
        <dbReference type="ARBA" id="ARBA00022833"/>
    </source>
</evidence>
<evidence type="ECO:0000259" key="5">
    <source>
        <dbReference type="Pfam" id="PF01258"/>
    </source>
</evidence>
<dbReference type="AlphaFoldDB" id="A0AA41HC16"/>
<dbReference type="EMBL" id="JAHTGR010000011">
    <property type="protein sequence ID" value="MBV6323330.1"/>
    <property type="molecule type" value="Genomic_DNA"/>
</dbReference>
<reference evidence="6" key="1">
    <citation type="submission" date="2021-07" db="EMBL/GenBank/DDBJ databases">
        <title>Characterization of violacein-producing bacteria and related species.</title>
        <authorList>
            <person name="Wilson H.S."/>
            <person name="De Leon M.E."/>
        </authorList>
    </citation>
    <scope>NUCLEOTIDE SEQUENCE</scope>
    <source>
        <strain evidence="6">HSC-15S17</strain>
    </source>
</reference>
<name>A0AA41HC16_9BURK</name>
<comment type="caution">
    <text evidence="6">The sequence shown here is derived from an EMBL/GenBank/DDBJ whole genome shotgun (WGS) entry which is preliminary data.</text>
</comment>
<keyword evidence="2" id="KW-0863">Zinc-finger</keyword>
<evidence type="ECO:0000313" key="6">
    <source>
        <dbReference type="EMBL" id="MBV6323330.1"/>
    </source>
</evidence>
<dbReference type="EMBL" id="JALJZU010000002">
    <property type="protein sequence ID" value="MCP2007719.1"/>
    <property type="molecule type" value="Genomic_DNA"/>
</dbReference>
<evidence type="ECO:0000313" key="9">
    <source>
        <dbReference type="Proteomes" id="UP001162889"/>
    </source>
</evidence>
<evidence type="ECO:0000256" key="4">
    <source>
        <dbReference type="PROSITE-ProRule" id="PRU00510"/>
    </source>
</evidence>
<sequence length="131" mass="14286">MNPSLPPELEWLATRLQRQRTELAAQLQRRLAPAPPPLASNILDGKATLDDPAVLRQLPGCDLARLAEELAALRSLDAACARLADGSFGRCLSCGAPIAPERLRVQPTAQNCLPCQEAHEQRLHRGKRLTP</sequence>
<keyword evidence="9" id="KW-1185">Reference proteome</keyword>
<organism evidence="6 8">
    <name type="scientific">Duganella violaceipulchra</name>
    <dbReference type="NCBI Taxonomy" id="2849652"/>
    <lineage>
        <taxon>Bacteria</taxon>
        <taxon>Pseudomonadati</taxon>
        <taxon>Pseudomonadota</taxon>
        <taxon>Betaproteobacteria</taxon>
        <taxon>Burkholderiales</taxon>
        <taxon>Oxalobacteraceae</taxon>
        <taxon>Telluria group</taxon>
        <taxon>Duganella</taxon>
    </lineage>
</organism>
<feature type="domain" description="Zinc finger DksA/TraR C4-type" evidence="5">
    <location>
        <begin position="86"/>
        <end position="121"/>
    </location>
</feature>
<dbReference type="InterPro" id="IPR000962">
    <property type="entry name" value="Znf_DskA_TraR"/>
</dbReference>
<dbReference type="Proteomes" id="UP001162889">
    <property type="component" value="Unassembled WGS sequence"/>
</dbReference>
<dbReference type="PANTHER" id="PTHR33823">
    <property type="entry name" value="RNA POLYMERASE-BINDING TRANSCRIPTION FACTOR DKSA-RELATED"/>
    <property type="match status" value="1"/>
</dbReference>